<protein>
    <submittedName>
        <fullName evidence="3">Aldo/keto reductase family</fullName>
    </submittedName>
</protein>
<name>A0A0A1ZYM5_PROMR</name>
<dbReference type="eggNOG" id="COG0667">
    <property type="taxonomic scope" value="Bacteria"/>
</dbReference>
<dbReference type="AlphaFoldDB" id="A0A0A1ZYM5"/>
<evidence type="ECO:0000259" key="2">
    <source>
        <dbReference type="Pfam" id="PF00248"/>
    </source>
</evidence>
<dbReference type="PANTHER" id="PTHR43364">
    <property type="entry name" value="NADH-SPECIFIC METHYLGLYOXAL REDUCTASE-RELATED"/>
    <property type="match status" value="1"/>
</dbReference>
<dbReference type="InterPro" id="IPR023210">
    <property type="entry name" value="NADP_OxRdtase_dom"/>
</dbReference>
<dbReference type="InterPro" id="IPR036812">
    <property type="entry name" value="NAD(P)_OxRdtase_dom_sf"/>
</dbReference>
<evidence type="ECO:0000313" key="3">
    <source>
        <dbReference type="EMBL" id="KGF94737.1"/>
    </source>
</evidence>
<dbReference type="RefSeq" id="WP_032523026.1">
    <property type="nucleotide sequence ID" value="NZ_CP138977.1"/>
</dbReference>
<evidence type="ECO:0000256" key="1">
    <source>
        <dbReference type="ARBA" id="ARBA00023002"/>
    </source>
</evidence>
<comment type="caution">
    <text evidence="3">The sequence shown here is derived from an EMBL/GenBank/DDBJ whole genome shotgun (WGS) entry which is preliminary data.</text>
</comment>
<proteinExistence type="predicted"/>
<dbReference type="PANTHER" id="PTHR43364:SF4">
    <property type="entry name" value="NAD(P)-LINKED OXIDOREDUCTASE SUPERFAMILY PROTEIN"/>
    <property type="match status" value="1"/>
</dbReference>
<dbReference type="Proteomes" id="UP000030355">
    <property type="component" value="Unassembled WGS sequence"/>
</dbReference>
<organism evidence="3 4">
    <name type="scientific">Prochlorococcus marinus str. MIT 9201</name>
    <dbReference type="NCBI Taxonomy" id="93057"/>
    <lineage>
        <taxon>Bacteria</taxon>
        <taxon>Bacillati</taxon>
        <taxon>Cyanobacteriota</taxon>
        <taxon>Cyanophyceae</taxon>
        <taxon>Synechococcales</taxon>
        <taxon>Prochlorococcaceae</taxon>
        <taxon>Prochlorococcus</taxon>
    </lineage>
</organism>
<reference evidence="4" key="1">
    <citation type="journal article" date="2014" name="Sci. Data">
        <title>Genomes of diverse isolates of the marine cyanobacterium Prochlorococcus.</title>
        <authorList>
            <person name="Biller S."/>
            <person name="Berube P."/>
            <person name="Thompson J."/>
            <person name="Kelly L."/>
            <person name="Roggensack S."/>
            <person name="Awad L."/>
            <person name="Roache-Johnson K."/>
            <person name="Ding H."/>
            <person name="Giovannoni S.J."/>
            <person name="Moore L.R."/>
            <person name="Chisholm S.W."/>
        </authorList>
    </citation>
    <scope>NUCLEOTIDE SEQUENCE [LARGE SCALE GENOMIC DNA]</scope>
    <source>
        <strain evidence="4">MIT 9201</strain>
    </source>
</reference>
<dbReference type="OrthoDB" id="9809990at2"/>
<keyword evidence="1" id="KW-0560">Oxidoreductase</keyword>
<accession>A0A0A1ZYM5</accession>
<dbReference type="Gene3D" id="3.20.20.100">
    <property type="entry name" value="NADP-dependent oxidoreductase domain"/>
    <property type="match status" value="1"/>
</dbReference>
<sequence>MKKRIGLGTWSWGNKLFWNYQSTNDDDLRETFNEALRRGFDLIDTADSYGTGNFQGRSELLIGKFLLNTPSAKKKRIQVATKLAPYPWRIGNRGFNKPFLKSLERLNNKLDIVQLHWSTAKYSPWQELGLLNNLCDLKDQGFDFQIGLSNIGPKRLTKLIDFLAKRDQSLKSVQIQFSLLAPELGKQYQVKKICEENNIDFFAYSPLSFGVLCIDPDQEEYKEKSFIRNALFENYKKPTYELRRCLKRIANHRSVSQAQVAINWCCYQGTIPLVGMRKKSQVIDVSNVFNWNLNKNEFKILQEVSKNCLKKMPKNPFSSI</sequence>
<dbReference type="Pfam" id="PF00248">
    <property type="entry name" value="Aldo_ket_red"/>
    <property type="match status" value="1"/>
</dbReference>
<dbReference type="EMBL" id="JNAL01000018">
    <property type="protein sequence ID" value="KGF94737.1"/>
    <property type="molecule type" value="Genomic_DNA"/>
</dbReference>
<evidence type="ECO:0000313" key="4">
    <source>
        <dbReference type="Proteomes" id="UP000030355"/>
    </source>
</evidence>
<dbReference type="STRING" id="93057.EU95_1955"/>
<dbReference type="SUPFAM" id="SSF51430">
    <property type="entry name" value="NAD(P)-linked oxidoreductase"/>
    <property type="match status" value="1"/>
</dbReference>
<dbReference type="InterPro" id="IPR050523">
    <property type="entry name" value="AKR_Detox_Biosynth"/>
</dbReference>
<feature type="domain" description="NADP-dependent oxidoreductase" evidence="2">
    <location>
        <begin position="4"/>
        <end position="305"/>
    </location>
</feature>
<dbReference type="GO" id="GO:0016491">
    <property type="term" value="F:oxidoreductase activity"/>
    <property type="evidence" value="ECO:0007669"/>
    <property type="project" value="UniProtKB-KW"/>
</dbReference>
<gene>
    <name evidence="3" type="ORF">EU95_1955</name>
</gene>